<evidence type="ECO:0000313" key="3">
    <source>
        <dbReference type="Proteomes" id="UP000008022"/>
    </source>
</evidence>
<dbReference type="EnsemblPlants" id="ORUFI05G02290.1">
    <property type="protein sequence ID" value="ORUFI05G02290.1"/>
    <property type="gene ID" value="ORUFI05G02290"/>
</dbReference>
<reference evidence="3" key="1">
    <citation type="submission" date="2013-06" db="EMBL/GenBank/DDBJ databases">
        <authorList>
            <person name="Zhao Q."/>
        </authorList>
    </citation>
    <scope>NUCLEOTIDE SEQUENCE</scope>
    <source>
        <strain evidence="3">cv. W1943</strain>
    </source>
</reference>
<keyword evidence="1" id="KW-0732">Signal</keyword>
<proteinExistence type="predicted"/>
<feature type="signal peptide" evidence="1">
    <location>
        <begin position="1"/>
        <end position="21"/>
    </location>
</feature>
<keyword evidence="3" id="KW-1185">Reference proteome</keyword>
<dbReference type="Proteomes" id="UP000008022">
    <property type="component" value="Unassembled WGS sequence"/>
</dbReference>
<feature type="chain" id="PRO_5002370028" description="Secreted protein" evidence="1">
    <location>
        <begin position="22"/>
        <end position="137"/>
    </location>
</feature>
<dbReference type="Gramene" id="ORUFI05G02290.1">
    <property type="protein sequence ID" value="ORUFI05G02290.1"/>
    <property type="gene ID" value="ORUFI05G02290"/>
</dbReference>
<evidence type="ECO:0008006" key="4">
    <source>
        <dbReference type="Google" id="ProtNLM"/>
    </source>
</evidence>
<name>A0A0E0PH30_ORYRU</name>
<organism evidence="2 3">
    <name type="scientific">Oryza rufipogon</name>
    <name type="common">Brownbeard rice</name>
    <name type="synonym">Asian wild rice</name>
    <dbReference type="NCBI Taxonomy" id="4529"/>
    <lineage>
        <taxon>Eukaryota</taxon>
        <taxon>Viridiplantae</taxon>
        <taxon>Streptophyta</taxon>
        <taxon>Embryophyta</taxon>
        <taxon>Tracheophyta</taxon>
        <taxon>Spermatophyta</taxon>
        <taxon>Magnoliopsida</taxon>
        <taxon>Liliopsida</taxon>
        <taxon>Poales</taxon>
        <taxon>Poaceae</taxon>
        <taxon>BOP clade</taxon>
        <taxon>Oryzoideae</taxon>
        <taxon>Oryzeae</taxon>
        <taxon>Oryzinae</taxon>
        <taxon>Oryza</taxon>
    </lineage>
</organism>
<accession>A0A0E0PH30</accession>
<evidence type="ECO:0000313" key="2">
    <source>
        <dbReference type="EnsemblPlants" id="ORUFI05G02290.1"/>
    </source>
</evidence>
<protein>
    <recommendedName>
        <fullName evidence="4">Secreted protein</fullName>
    </recommendedName>
</protein>
<dbReference type="HOGENOM" id="CLU_1868481_0_0_1"/>
<evidence type="ECO:0000256" key="1">
    <source>
        <dbReference type="SAM" id="SignalP"/>
    </source>
</evidence>
<reference evidence="2" key="2">
    <citation type="submission" date="2015-06" db="UniProtKB">
        <authorList>
            <consortium name="EnsemblPlants"/>
        </authorList>
    </citation>
    <scope>IDENTIFICATION</scope>
</reference>
<sequence>MLVPVQVLGLVLGFFARACLGRHGHDGLAGPSGQPGTARGYLGRAWAVPVGWHGTACSSGHAGPTDLGPGPVVPGPCRAGRPIWPIIPSNKAVVVASVYPDPVIMVQLEPAAGRPPATTSFAVDDDDLAFGFATPPP</sequence>
<dbReference type="AlphaFoldDB" id="A0A0E0PH30"/>